<accession>A0A2W1BQX9</accession>
<dbReference type="EMBL" id="KZ149971">
    <property type="protein sequence ID" value="PZC76044.1"/>
    <property type="molecule type" value="Genomic_DNA"/>
</dbReference>
<organism evidence="1 2">
    <name type="scientific">Helicoverpa armigera</name>
    <name type="common">Cotton bollworm</name>
    <name type="synonym">Heliothis armigera</name>
    <dbReference type="NCBI Taxonomy" id="29058"/>
    <lineage>
        <taxon>Eukaryota</taxon>
        <taxon>Metazoa</taxon>
        <taxon>Ecdysozoa</taxon>
        <taxon>Arthropoda</taxon>
        <taxon>Hexapoda</taxon>
        <taxon>Insecta</taxon>
        <taxon>Pterygota</taxon>
        <taxon>Neoptera</taxon>
        <taxon>Endopterygota</taxon>
        <taxon>Lepidoptera</taxon>
        <taxon>Glossata</taxon>
        <taxon>Ditrysia</taxon>
        <taxon>Noctuoidea</taxon>
        <taxon>Noctuidae</taxon>
        <taxon>Heliothinae</taxon>
        <taxon>Helicoverpa</taxon>
    </lineage>
</organism>
<evidence type="ECO:0000313" key="2">
    <source>
        <dbReference type="Proteomes" id="UP000249218"/>
    </source>
</evidence>
<proteinExistence type="predicted"/>
<evidence type="ECO:0000313" key="1">
    <source>
        <dbReference type="EMBL" id="PZC76044.1"/>
    </source>
</evidence>
<gene>
    <name evidence="1" type="primary">HaOG205182</name>
    <name evidence="1" type="ORF">B5X24_HaOG205182</name>
</gene>
<dbReference type="Proteomes" id="UP000249218">
    <property type="component" value="Unassembled WGS sequence"/>
</dbReference>
<sequence length="131" mass="14774">MIVRTNGQCSGVWTKERYSVARTWQAPSEIDAHPATLRVRRRRVVGAVRKRNSPTTCDTRNTKIRGARAGAEPAASHHTNMLNMPLCAKRIQTATLKSKQISNLSFHALQMQPHPHAEQIRAFSMPRQLHS</sequence>
<keyword evidence="2" id="KW-1185">Reference proteome</keyword>
<protein>
    <submittedName>
        <fullName evidence="1">Uncharacterized protein</fullName>
    </submittedName>
</protein>
<dbReference type="AlphaFoldDB" id="A0A2W1BQX9"/>
<name>A0A2W1BQX9_HELAM</name>
<reference evidence="1 2" key="1">
    <citation type="journal article" date="2017" name="BMC Biol.">
        <title>Genomic innovations, transcriptional plasticity and gene loss underlying the evolution and divergence of two highly polyphagous and invasive Helicoverpa pest species.</title>
        <authorList>
            <person name="Pearce S.L."/>
            <person name="Clarke D.F."/>
            <person name="East P.D."/>
            <person name="Elfekih S."/>
            <person name="Gordon K.H."/>
            <person name="Jermiin L.S."/>
            <person name="McGaughran A."/>
            <person name="Oakeshott J.G."/>
            <person name="Papanikolaou A."/>
            <person name="Perera O.P."/>
            <person name="Rane R.V."/>
            <person name="Richards S."/>
            <person name="Tay W.T."/>
            <person name="Walsh T.K."/>
            <person name="Anderson A."/>
            <person name="Anderson C.J."/>
            <person name="Asgari S."/>
            <person name="Board P.G."/>
            <person name="Bretschneider A."/>
            <person name="Campbell P.M."/>
            <person name="Chertemps T."/>
            <person name="Christeller J.T."/>
            <person name="Coppin C.W."/>
            <person name="Downes S.J."/>
            <person name="Duan G."/>
            <person name="Farnsworth C.A."/>
            <person name="Good R.T."/>
            <person name="Han L.B."/>
            <person name="Han Y.C."/>
            <person name="Hatje K."/>
            <person name="Horne I."/>
            <person name="Huang Y.P."/>
            <person name="Hughes D.S."/>
            <person name="Jacquin-Joly E."/>
            <person name="James W."/>
            <person name="Jhangiani S."/>
            <person name="Kollmar M."/>
            <person name="Kuwar S.S."/>
            <person name="Li S."/>
            <person name="Liu N.Y."/>
            <person name="Maibeche M.T."/>
            <person name="Miller J.R."/>
            <person name="Montagne N."/>
            <person name="Perry T."/>
            <person name="Qu J."/>
            <person name="Song S.V."/>
            <person name="Sutton G.G."/>
            <person name="Vogel H."/>
            <person name="Walenz B.P."/>
            <person name="Xu W."/>
            <person name="Zhang H.J."/>
            <person name="Zou Z."/>
            <person name="Batterham P."/>
            <person name="Edwards O.R."/>
            <person name="Feyereisen R."/>
            <person name="Gibbs R.A."/>
            <person name="Heckel D.G."/>
            <person name="McGrath A."/>
            <person name="Robin C."/>
            <person name="Scherer S.E."/>
            <person name="Worley K.C."/>
            <person name="Wu Y.D."/>
        </authorList>
    </citation>
    <scope>NUCLEOTIDE SEQUENCE [LARGE SCALE GENOMIC DNA]</scope>
    <source>
        <strain evidence="1">Harm_GR_Male_#8</strain>
        <tissue evidence="1">Whole organism</tissue>
    </source>
</reference>